<comment type="subcellular location">
    <subcellularLocation>
        <location evidence="1">Cell membrane</location>
        <topology evidence="1">Single-pass membrane protein</topology>
    </subcellularLocation>
</comment>
<dbReference type="KEGG" id="jpo:G7058_05465"/>
<dbReference type="EMBL" id="CP049889">
    <property type="protein sequence ID" value="QIK51553.1"/>
    <property type="molecule type" value="Genomic_DNA"/>
</dbReference>
<evidence type="ECO:0000256" key="10">
    <source>
        <dbReference type="ARBA" id="ARBA00023603"/>
    </source>
</evidence>
<accession>A0A6G7WH25</accession>
<evidence type="ECO:0000256" key="6">
    <source>
        <dbReference type="ARBA" id="ARBA00022989"/>
    </source>
</evidence>
<keyword evidence="15" id="KW-1185">Reference proteome</keyword>
<evidence type="ECO:0000256" key="3">
    <source>
        <dbReference type="ARBA" id="ARBA00022679"/>
    </source>
</evidence>
<evidence type="ECO:0000313" key="14">
    <source>
        <dbReference type="EMBL" id="QIK51553.1"/>
    </source>
</evidence>
<evidence type="ECO:0000256" key="4">
    <source>
        <dbReference type="ARBA" id="ARBA00022692"/>
    </source>
</evidence>
<evidence type="ECO:0000256" key="7">
    <source>
        <dbReference type="ARBA" id="ARBA00023136"/>
    </source>
</evidence>
<reference evidence="14 15" key="1">
    <citation type="journal article" date="2017" name="Int. J. Syst. Evol. Microbiol.">
        <title>Jeotgalibaca porci sp. nov. and Jeotgalibaca arthritidis sp. nov., isolated from pigs, and emended description of the genus Jeotgalibaca.</title>
        <authorList>
            <person name="Zamora L."/>
            <person name="Perez-Sancho M."/>
            <person name="Dominguez L."/>
            <person name="Fernandez-Garayzabal J.F."/>
            <person name="Vela A.I."/>
        </authorList>
    </citation>
    <scope>NUCLEOTIDE SEQUENCE [LARGE SCALE GENOMIC DNA]</scope>
    <source>
        <strain evidence="14 15">CCUG 69148</strain>
    </source>
</reference>
<name>A0A6G7WH25_9LACT</name>
<keyword evidence="8 14" id="KW-0012">Acyltransferase</keyword>
<organism evidence="14 15">
    <name type="scientific">Jeotgalibaca porci</name>
    <dbReference type="NCBI Taxonomy" id="1868793"/>
    <lineage>
        <taxon>Bacteria</taxon>
        <taxon>Bacillati</taxon>
        <taxon>Bacillota</taxon>
        <taxon>Bacilli</taxon>
        <taxon>Lactobacillales</taxon>
        <taxon>Carnobacteriaceae</taxon>
        <taxon>Jeotgalibaca</taxon>
    </lineage>
</organism>
<dbReference type="AlphaFoldDB" id="A0A6G7WH25"/>
<dbReference type="Proteomes" id="UP000501830">
    <property type="component" value="Chromosome"/>
</dbReference>
<dbReference type="InterPro" id="IPR044021">
    <property type="entry name" value="CrtO"/>
</dbReference>
<evidence type="ECO:0000256" key="1">
    <source>
        <dbReference type="ARBA" id="ARBA00004162"/>
    </source>
</evidence>
<sequence>MLIDLPLHWIILLDIAAWFIFHMVISLGCMKIPDAWYAKTESFYQPFAWEKNGELWQRLFRIKDWKRKLPEGSSIIKSSYNKKQLHGTDKQTFEKFIIETKRAELTHWLLMPPAFVFFIWNPLWAGIVMVIYACVVNIPFILIQRYNRPRLERVKERKHKINSSNQKRA</sequence>
<keyword evidence="2" id="KW-1003">Cell membrane</keyword>
<evidence type="ECO:0000313" key="15">
    <source>
        <dbReference type="Proteomes" id="UP000501830"/>
    </source>
</evidence>
<evidence type="ECO:0000256" key="5">
    <source>
        <dbReference type="ARBA" id="ARBA00022729"/>
    </source>
</evidence>
<dbReference type="GO" id="GO:0016746">
    <property type="term" value="F:acyltransferase activity"/>
    <property type="evidence" value="ECO:0007669"/>
    <property type="project" value="UniProtKB-KW"/>
</dbReference>
<dbReference type="UniPathway" id="UPA00029">
    <property type="reaction ID" value="UER00560"/>
</dbReference>
<feature type="transmembrane region" description="Helical" evidence="13">
    <location>
        <begin position="6"/>
        <end position="29"/>
    </location>
</feature>
<dbReference type="GO" id="GO:0005886">
    <property type="term" value="C:plasma membrane"/>
    <property type="evidence" value="ECO:0007669"/>
    <property type="project" value="UniProtKB-SubCell"/>
</dbReference>
<dbReference type="Pfam" id="PF18927">
    <property type="entry name" value="CrtO"/>
    <property type="match status" value="1"/>
</dbReference>
<evidence type="ECO:0000256" key="12">
    <source>
        <dbReference type="ARBA" id="ARBA00025324"/>
    </source>
</evidence>
<protein>
    <recommendedName>
        <fullName evidence="11">Glycosyl-4,4'-diaponeurosporenoate acyltransferase</fullName>
    </recommendedName>
</protein>
<comment type="function">
    <text evidence="12">Catalyzes the acylation of glycosyl-4,4'-diaponeurosporenoate, i.e. the esterification of glucose at the C6'' position with the carboxyl group of the C(15) fatty acid 12-methyltetradecanoic acid, to yield staphyloxanthin. This is the last step in the biosynthesis of this orange pigment, present in most staphylococci strains.</text>
</comment>
<evidence type="ECO:0000256" key="2">
    <source>
        <dbReference type="ARBA" id="ARBA00022475"/>
    </source>
</evidence>
<evidence type="ECO:0000256" key="9">
    <source>
        <dbReference type="ARBA" id="ARBA00023588"/>
    </source>
</evidence>
<gene>
    <name evidence="14" type="ORF">G7058_05465</name>
</gene>
<dbReference type="GeneID" id="94552720"/>
<keyword evidence="3 14" id="KW-0808">Transferase</keyword>
<comment type="pathway">
    <text evidence="9">Carotenoid biosynthesis; staphyloxanthin biosynthesis; staphyloxanthin from farnesyl diphosphate: step 5/5.</text>
</comment>
<feature type="transmembrane region" description="Helical" evidence="13">
    <location>
        <begin position="126"/>
        <end position="143"/>
    </location>
</feature>
<evidence type="ECO:0000256" key="13">
    <source>
        <dbReference type="SAM" id="Phobius"/>
    </source>
</evidence>
<dbReference type="RefSeq" id="WP_166062609.1">
    <property type="nucleotide sequence ID" value="NZ_CP049889.1"/>
</dbReference>
<keyword evidence="6 13" id="KW-1133">Transmembrane helix</keyword>
<keyword evidence="4 13" id="KW-0812">Transmembrane</keyword>
<comment type="similarity">
    <text evidence="10">Belongs to the acyltransferase CrtO family.</text>
</comment>
<keyword evidence="7 13" id="KW-0472">Membrane</keyword>
<proteinExistence type="inferred from homology"/>
<evidence type="ECO:0000256" key="11">
    <source>
        <dbReference type="ARBA" id="ARBA00023667"/>
    </source>
</evidence>
<evidence type="ECO:0000256" key="8">
    <source>
        <dbReference type="ARBA" id="ARBA00023315"/>
    </source>
</evidence>
<keyword evidence="5" id="KW-0732">Signal</keyword>